<organism evidence="1 2">
    <name type="scientific">Candidatus Vogelbacteria bacterium RIFOXYD2_FULL_44_9</name>
    <dbReference type="NCBI Taxonomy" id="1802441"/>
    <lineage>
        <taxon>Bacteria</taxon>
        <taxon>Candidatus Vogeliibacteriota</taxon>
    </lineage>
</organism>
<sequence length="196" mass="22814">MEILAKLFGSNAKVKILRLFLFNPAKIFILEEIAKKTKVSPAETKRELGHLVAGRFLKEKKILTKRGKVSNKKSYFLSEDYPFIDTLRLLFNSEFFSNRRLIANRFKKCGRIKMLVISGAFVQRLDGPADLLIVGDDLKRNLIDQAIKNLEAETGRELVYAVFDTSDFMYRYHSSDRFIRDLFEFEHERLVDKIAI</sequence>
<proteinExistence type="predicted"/>
<dbReference type="AlphaFoldDB" id="A0A1G2QLL3"/>
<evidence type="ECO:0008006" key="3">
    <source>
        <dbReference type="Google" id="ProtNLM"/>
    </source>
</evidence>
<name>A0A1G2QLL3_9BACT</name>
<gene>
    <name evidence="1" type="ORF">A2556_03050</name>
</gene>
<evidence type="ECO:0000313" key="1">
    <source>
        <dbReference type="EMBL" id="OHA60892.1"/>
    </source>
</evidence>
<dbReference type="Proteomes" id="UP000177140">
    <property type="component" value="Unassembled WGS sequence"/>
</dbReference>
<protein>
    <recommendedName>
        <fullName evidence="3">HTH arsR-type domain-containing protein</fullName>
    </recommendedName>
</protein>
<reference evidence="1 2" key="1">
    <citation type="journal article" date="2016" name="Nat. Commun.">
        <title>Thousands of microbial genomes shed light on interconnected biogeochemical processes in an aquifer system.</title>
        <authorList>
            <person name="Anantharaman K."/>
            <person name="Brown C.T."/>
            <person name="Hug L.A."/>
            <person name="Sharon I."/>
            <person name="Castelle C.J."/>
            <person name="Probst A.J."/>
            <person name="Thomas B.C."/>
            <person name="Singh A."/>
            <person name="Wilkins M.J."/>
            <person name="Karaoz U."/>
            <person name="Brodie E.L."/>
            <person name="Williams K.H."/>
            <person name="Hubbard S.S."/>
            <person name="Banfield J.F."/>
        </authorList>
    </citation>
    <scope>NUCLEOTIDE SEQUENCE [LARGE SCALE GENOMIC DNA]</scope>
</reference>
<accession>A0A1G2QLL3</accession>
<comment type="caution">
    <text evidence="1">The sequence shown here is derived from an EMBL/GenBank/DDBJ whole genome shotgun (WGS) entry which is preliminary data.</text>
</comment>
<evidence type="ECO:0000313" key="2">
    <source>
        <dbReference type="Proteomes" id="UP000177140"/>
    </source>
</evidence>
<dbReference type="EMBL" id="MHTM01000043">
    <property type="protein sequence ID" value="OHA60892.1"/>
    <property type="molecule type" value="Genomic_DNA"/>
</dbReference>